<dbReference type="Proteomes" id="UP000271087">
    <property type="component" value="Unassembled WGS sequence"/>
</dbReference>
<gene>
    <name evidence="2" type="ORF">NOO_LOCUS4298</name>
</gene>
<dbReference type="OrthoDB" id="5828995at2759"/>
<dbReference type="EMBL" id="UYRW01000948">
    <property type="protein sequence ID" value="VDK72489.1"/>
    <property type="molecule type" value="Genomic_DNA"/>
</dbReference>
<evidence type="ECO:0000313" key="4">
    <source>
        <dbReference type="WBParaSite" id="nOo.2.0.1.t04298-RA"/>
    </source>
</evidence>
<feature type="signal peptide" evidence="1">
    <location>
        <begin position="1"/>
        <end position="38"/>
    </location>
</feature>
<sequence>EERRRRAVVHPTCTNTCKLQSLALRLLLLSFSDHSAEGYPCGFMLCTALFSDRYSSSLGYIPCWTTILSSFIESAATDTARIVPIGNHISVFFPASETERKAKFMDAIMQTSPEMQLSTSMIARQLRDMADRFEYHYMEEEQRSKCTPVPLSSQSQLRSLSLPVFIAFTAKNFVNALLKRIFERFYVRKK</sequence>
<protein>
    <submittedName>
        <fullName evidence="4">WS_DGAT_C domain-containing protein</fullName>
    </submittedName>
</protein>
<proteinExistence type="predicted"/>
<keyword evidence="1" id="KW-0732">Signal</keyword>
<evidence type="ECO:0000313" key="2">
    <source>
        <dbReference type="EMBL" id="VDK72489.1"/>
    </source>
</evidence>
<reference evidence="2 3" key="2">
    <citation type="submission" date="2018-08" db="EMBL/GenBank/DDBJ databases">
        <authorList>
            <person name="Laetsch R D."/>
            <person name="Stevens L."/>
            <person name="Kumar S."/>
            <person name="Blaxter L. M."/>
        </authorList>
    </citation>
    <scope>NUCLEOTIDE SEQUENCE [LARGE SCALE GENOMIC DNA]</scope>
</reference>
<accession>A0A182E8E3</accession>
<feature type="chain" id="PRO_5043137375" evidence="1">
    <location>
        <begin position="39"/>
        <end position="190"/>
    </location>
</feature>
<reference evidence="4" key="1">
    <citation type="submission" date="2016-06" db="UniProtKB">
        <authorList>
            <consortium name="WormBaseParasite"/>
        </authorList>
    </citation>
    <scope>IDENTIFICATION</scope>
</reference>
<dbReference type="WBParaSite" id="nOo.2.0.1.t04298-RA">
    <property type="protein sequence ID" value="nOo.2.0.1.t04298-RA"/>
    <property type="gene ID" value="nOo.2.0.1.g04298"/>
</dbReference>
<evidence type="ECO:0000313" key="3">
    <source>
        <dbReference type="Proteomes" id="UP000271087"/>
    </source>
</evidence>
<evidence type="ECO:0000256" key="1">
    <source>
        <dbReference type="SAM" id="SignalP"/>
    </source>
</evidence>
<name>A0A182E8E3_ONCOC</name>
<keyword evidence="3" id="KW-1185">Reference proteome</keyword>
<organism evidence="4">
    <name type="scientific">Onchocerca ochengi</name>
    <name type="common">Filarial nematode worm</name>
    <dbReference type="NCBI Taxonomy" id="42157"/>
    <lineage>
        <taxon>Eukaryota</taxon>
        <taxon>Metazoa</taxon>
        <taxon>Ecdysozoa</taxon>
        <taxon>Nematoda</taxon>
        <taxon>Chromadorea</taxon>
        <taxon>Rhabditida</taxon>
        <taxon>Spirurina</taxon>
        <taxon>Spiruromorpha</taxon>
        <taxon>Filarioidea</taxon>
        <taxon>Onchocercidae</taxon>
        <taxon>Onchocerca</taxon>
    </lineage>
</organism>
<dbReference type="AlphaFoldDB" id="A0A182E8E3"/>